<name>A0A2N8TDX0_9ACTN</name>
<sequence length="149" mass="15351">MLPAYGGNEVTPAREYVARAQSAQVLLTLGPSWRQDGRTGGPGEWYGGAADPDGRTHDKDSVAGARSSASTVMSAVLAVSAAAPAVAVSMWAGWRVSVCPPVTTSPAQAPSRNGLRPGYGPEILVADLHLADAFTDGLDVIGNSYGSRR</sequence>
<keyword evidence="3" id="KW-1185">Reference proteome</keyword>
<accession>A0A2N8TDX0</accession>
<dbReference type="Proteomes" id="UP000235943">
    <property type="component" value="Unassembled WGS sequence"/>
</dbReference>
<evidence type="ECO:0000313" key="3">
    <source>
        <dbReference type="Proteomes" id="UP000235943"/>
    </source>
</evidence>
<protein>
    <submittedName>
        <fullName evidence="2">Uncharacterized protein</fullName>
    </submittedName>
</protein>
<comment type="caution">
    <text evidence="2">The sequence shown here is derived from an EMBL/GenBank/DDBJ whole genome shotgun (WGS) entry which is preliminary data.</text>
</comment>
<gene>
    <name evidence="2" type="ORF">C1J00_37690</name>
</gene>
<dbReference type="EMBL" id="POUC01000499">
    <property type="protein sequence ID" value="PNG17226.1"/>
    <property type="molecule type" value="Genomic_DNA"/>
</dbReference>
<evidence type="ECO:0000256" key="1">
    <source>
        <dbReference type="SAM" id="MobiDB-lite"/>
    </source>
</evidence>
<evidence type="ECO:0000313" key="2">
    <source>
        <dbReference type="EMBL" id="PNG17226.1"/>
    </source>
</evidence>
<feature type="region of interest" description="Disordered" evidence="1">
    <location>
        <begin position="32"/>
        <end position="63"/>
    </location>
</feature>
<dbReference type="AlphaFoldDB" id="A0A2N8TDX0"/>
<proteinExistence type="predicted"/>
<reference evidence="2 3" key="1">
    <citation type="submission" date="2018-01" db="EMBL/GenBank/DDBJ databases">
        <title>Draft genome sequence of Streptomyces sp. 13K301.</title>
        <authorList>
            <person name="Sahin N."/>
            <person name="Saygin H."/>
            <person name="Ay H."/>
        </authorList>
    </citation>
    <scope>NUCLEOTIDE SEQUENCE [LARGE SCALE GENOMIC DNA]</scope>
    <source>
        <strain evidence="2 3">13K301</strain>
    </source>
</reference>
<feature type="compositionally biased region" description="Basic and acidic residues" evidence="1">
    <location>
        <begin position="52"/>
        <end position="61"/>
    </location>
</feature>
<organism evidence="2 3">
    <name type="scientific">Streptomyces cahuitamycinicus</name>
    <dbReference type="NCBI Taxonomy" id="2070367"/>
    <lineage>
        <taxon>Bacteria</taxon>
        <taxon>Bacillati</taxon>
        <taxon>Actinomycetota</taxon>
        <taxon>Actinomycetes</taxon>
        <taxon>Kitasatosporales</taxon>
        <taxon>Streptomycetaceae</taxon>
        <taxon>Streptomyces</taxon>
    </lineage>
</organism>